<dbReference type="InterPro" id="IPR011712">
    <property type="entry name" value="Sig_transdc_His_kin_sub3_dim/P"/>
</dbReference>
<dbReference type="GO" id="GO:0005524">
    <property type="term" value="F:ATP binding"/>
    <property type="evidence" value="ECO:0007669"/>
    <property type="project" value="UniProtKB-KW"/>
</dbReference>
<dbReference type="SUPFAM" id="SSF55874">
    <property type="entry name" value="ATPase domain of HSP90 chaperone/DNA topoisomerase II/histidine kinase"/>
    <property type="match status" value="1"/>
</dbReference>
<comment type="caution">
    <text evidence="11">The sequence shown here is derived from an EMBL/GenBank/DDBJ whole genome shotgun (WGS) entry which is preliminary data.</text>
</comment>
<dbReference type="CDD" id="cd16917">
    <property type="entry name" value="HATPase_UhpB-NarQ-NarX-like"/>
    <property type="match status" value="1"/>
</dbReference>
<accession>A0A4R2N7F5</accession>
<evidence type="ECO:0000256" key="3">
    <source>
        <dbReference type="ARBA" id="ARBA00022553"/>
    </source>
</evidence>
<dbReference type="EMBL" id="SLXH01000015">
    <property type="protein sequence ID" value="TCP16864.1"/>
    <property type="molecule type" value="Genomic_DNA"/>
</dbReference>
<gene>
    <name evidence="11" type="ORF">EV674_1152</name>
</gene>
<evidence type="ECO:0000256" key="5">
    <source>
        <dbReference type="ARBA" id="ARBA00022741"/>
    </source>
</evidence>
<keyword evidence="7" id="KW-0067">ATP-binding</keyword>
<dbReference type="InterPro" id="IPR005467">
    <property type="entry name" value="His_kinase_dom"/>
</dbReference>
<name>A0A4R2N7F5_9BURK</name>
<keyword evidence="5" id="KW-0547">Nucleotide-binding</keyword>
<feature type="transmembrane region" description="Helical" evidence="9">
    <location>
        <begin position="43"/>
        <end position="61"/>
    </location>
</feature>
<dbReference type="Gene3D" id="3.30.565.10">
    <property type="entry name" value="Histidine kinase-like ATPase, C-terminal domain"/>
    <property type="match status" value="1"/>
</dbReference>
<evidence type="ECO:0000313" key="12">
    <source>
        <dbReference type="Proteomes" id="UP000295182"/>
    </source>
</evidence>
<reference evidence="11 12" key="1">
    <citation type="submission" date="2019-03" db="EMBL/GenBank/DDBJ databases">
        <title>Genomic Encyclopedia of Type Strains, Phase IV (KMG-IV): sequencing the most valuable type-strain genomes for metagenomic binning, comparative biology and taxonomic classification.</title>
        <authorList>
            <person name="Goeker M."/>
        </authorList>
    </citation>
    <scope>NUCLEOTIDE SEQUENCE [LARGE SCALE GENOMIC DNA]</scope>
    <source>
        <strain evidence="11 12">DSM 1837</strain>
    </source>
</reference>
<dbReference type="InterPro" id="IPR036890">
    <property type="entry name" value="HATPase_C_sf"/>
</dbReference>
<organism evidence="11 12">
    <name type="scientific">Simplicispira metamorpha</name>
    <dbReference type="NCBI Taxonomy" id="80881"/>
    <lineage>
        <taxon>Bacteria</taxon>
        <taxon>Pseudomonadati</taxon>
        <taxon>Pseudomonadota</taxon>
        <taxon>Betaproteobacteria</taxon>
        <taxon>Burkholderiales</taxon>
        <taxon>Comamonadaceae</taxon>
        <taxon>Simplicispira</taxon>
    </lineage>
</organism>
<feature type="domain" description="Histidine kinase" evidence="10">
    <location>
        <begin position="85"/>
        <end position="274"/>
    </location>
</feature>
<evidence type="ECO:0000259" key="10">
    <source>
        <dbReference type="PROSITE" id="PS50109"/>
    </source>
</evidence>
<dbReference type="SMART" id="SM00387">
    <property type="entry name" value="HATPase_c"/>
    <property type="match status" value="1"/>
</dbReference>
<dbReference type="GO" id="GO:0000155">
    <property type="term" value="F:phosphorelay sensor kinase activity"/>
    <property type="evidence" value="ECO:0007669"/>
    <property type="project" value="InterPro"/>
</dbReference>
<dbReference type="RefSeq" id="WP_119014226.1">
    <property type="nucleotide sequence ID" value="NZ_QXNC01000030.1"/>
</dbReference>
<keyword evidence="6 11" id="KW-0418">Kinase</keyword>
<evidence type="ECO:0000256" key="6">
    <source>
        <dbReference type="ARBA" id="ARBA00022777"/>
    </source>
</evidence>
<comment type="catalytic activity">
    <reaction evidence="1">
        <text>ATP + protein L-histidine = ADP + protein N-phospho-L-histidine.</text>
        <dbReference type="EC" id="2.7.13.3"/>
    </reaction>
</comment>
<dbReference type="Pfam" id="PF02518">
    <property type="entry name" value="HATPase_c"/>
    <property type="match status" value="1"/>
</dbReference>
<keyword evidence="9" id="KW-1133">Transmembrane helix</keyword>
<keyword evidence="3" id="KW-0597">Phosphoprotein</keyword>
<keyword evidence="4" id="KW-0808">Transferase</keyword>
<dbReference type="InterPro" id="IPR003594">
    <property type="entry name" value="HATPase_dom"/>
</dbReference>
<dbReference type="Proteomes" id="UP000295182">
    <property type="component" value="Unassembled WGS sequence"/>
</dbReference>
<dbReference type="PANTHER" id="PTHR24421:SF10">
    <property type="entry name" value="NITRATE_NITRITE SENSOR PROTEIN NARQ"/>
    <property type="match status" value="1"/>
</dbReference>
<keyword evidence="9" id="KW-0812">Transmembrane</keyword>
<keyword evidence="12" id="KW-1185">Reference proteome</keyword>
<keyword evidence="8" id="KW-0902">Two-component regulatory system</keyword>
<evidence type="ECO:0000256" key="1">
    <source>
        <dbReference type="ARBA" id="ARBA00000085"/>
    </source>
</evidence>
<protein>
    <recommendedName>
        <fullName evidence="2">histidine kinase</fullName>
        <ecNumber evidence="2">2.7.13.3</ecNumber>
    </recommendedName>
</protein>
<dbReference type="GO" id="GO:0016020">
    <property type="term" value="C:membrane"/>
    <property type="evidence" value="ECO:0007669"/>
    <property type="project" value="InterPro"/>
</dbReference>
<evidence type="ECO:0000256" key="2">
    <source>
        <dbReference type="ARBA" id="ARBA00012438"/>
    </source>
</evidence>
<sequence>MFRTHPPRFALASVAIWSALCLLTLVIVWRCWSQSTPSLRYLSIIEIALTVSLGALLWMHLPRALQWQPRRSVRPSPELQAERKRIARDLHDHVGSQLVGAMALLDAAVPAQAQALRALEQCLLDLRLVVDSMDGNDESLPERLARLRHRMQPVLERQGIQVVWDVDCPSDATPPVGERAAHLACIAQEALSNVLQHSGATQVQVRMVYVPDRGHWQLDISDNGTGLPTELAWSSWGRGLTGMQERAKLARGRLHLLRPQRGGTCVRIVLPCADSASPGHSP</sequence>
<evidence type="ECO:0000313" key="11">
    <source>
        <dbReference type="EMBL" id="TCP16864.1"/>
    </source>
</evidence>
<dbReference type="Pfam" id="PF07730">
    <property type="entry name" value="HisKA_3"/>
    <property type="match status" value="1"/>
</dbReference>
<evidence type="ECO:0000256" key="4">
    <source>
        <dbReference type="ARBA" id="ARBA00022679"/>
    </source>
</evidence>
<dbReference type="InterPro" id="IPR050482">
    <property type="entry name" value="Sensor_HK_TwoCompSys"/>
</dbReference>
<dbReference type="GO" id="GO:0046983">
    <property type="term" value="F:protein dimerization activity"/>
    <property type="evidence" value="ECO:0007669"/>
    <property type="project" value="InterPro"/>
</dbReference>
<dbReference type="PROSITE" id="PS50109">
    <property type="entry name" value="HIS_KIN"/>
    <property type="match status" value="1"/>
</dbReference>
<dbReference type="AlphaFoldDB" id="A0A4R2N7F5"/>
<evidence type="ECO:0000256" key="7">
    <source>
        <dbReference type="ARBA" id="ARBA00022840"/>
    </source>
</evidence>
<keyword evidence="9" id="KW-0472">Membrane</keyword>
<proteinExistence type="predicted"/>
<dbReference type="OrthoDB" id="8697484at2"/>
<dbReference type="PANTHER" id="PTHR24421">
    <property type="entry name" value="NITRATE/NITRITE SENSOR PROTEIN NARX-RELATED"/>
    <property type="match status" value="1"/>
</dbReference>
<dbReference type="EC" id="2.7.13.3" evidence="2"/>
<evidence type="ECO:0000256" key="8">
    <source>
        <dbReference type="ARBA" id="ARBA00023012"/>
    </source>
</evidence>
<evidence type="ECO:0000256" key="9">
    <source>
        <dbReference type="SAM" id="Phobius"/>
    </source>
</evidence>